<dbReference type="InParanoid" id="A0A2H3CZP1"/>
<keyword evidence="2" id="KW-1185">Reference proteome</keyword>
<reference evidence="2" key="1">
    <citation type="journal article" date="2017" name="Nat. Ecol. Evol.">
        <title>Genome expansion and lineage-specific genetic innovations in the forest pathogenic fungi Armillaria.</title>
        <authorList>
            <person name="Sipos G."/>
            <person name="Prasanna A.N."/>
            <person name="Walter M.C."/>
            <person name="O'Connor E."/>
            <person name="Balint B."/>
            <person name="Krizsan K."/>
            <person name="Kiss B."/>
            <person name="Hess J."/>
            <person name="Varga T."/>
            <person name="Slot J."/>
            <person name="Riley R."/>
            <person name="Boka B."/>
            <person name="Rigling D."/>
            <person name="Barry K."/>
            <person name="Lee J."/>
            <person name="Mihaltcheva S."/>
            <person name="LaButti K."/>
            <person name="Lipzen A."/>
            <person name="Waldron R."/>
            <person name="Moloney N.M."/>
            <person name="Sperisen C."/>
            <person name="Kredics L."/>
            <person name="Vagvoelgyi C."/>
            <person name="Patrignani A."/>
            <person name="Fitzpatrick D."/>
            <person name="Nagy I."/>
            <person name="Doyle S."/>
            <person name="Anderson J.B."/>
            <person name="Grigoriev I.V."/>
            <person name="Gueldener U."/>
            <person name="Muensterkoetter M."/>
            <person name="Nagy L.G."/>
        </authorList>
    </citation>
    <scope>NUCLEOTIDE SEQUENCE [LARGE SCALE GENOMIC DNA]</scope>
    <source>
        <strain evidence="2">Ar21-2</strain>
    </source>
</reference>
<gene>
    <name evidence="1" type="ORF">ARMGADRAFT_358357</name>
</gene>
<name>A0A2H3CZP1_ARMGA</name>
<dbReference type="AlphaFoldDB" id="A0A2H3CZP1"/>
<dbReference type="EMBL" id="KZ293672">
    <property type="protein sequence ID" value="PBK88481.1"/>
    <property type="molecule type" value="Genomic_DNA"/>
</dbReference>
<proteinExistence type="predicted"/>
<sequence length="91" mass="10903">MAIVTSRRWENIMHKKSLQFNCLTRKKMFRCRTQQLYSTVSKRSCLLLTLYSGDSVNINLILARRYLFHYILARKFLLKLWDGMKIINLMG</sequence>
<accession>A0A2H3CZP1</accession>
<evidence type="ECO:0000313" key="2">
    <source>
        <dbReference type="Proteomes" id="UP000217790"/>
    </source>
</evidence>
<dbReference type="Proteomes" id="UP000217790">
    <property type="component" value="Unassembled WGS sequence"/>
</dbReference>
<protein>
    <submittedName>
        <fullName evidence="1">Uncharacterized protein</fullName>
    </submittedName>
</protein>
<evidence type="ECO:0000313" key="1">
    <source>
        <dbReference type="EMBL" id="PBK88481.1"/>
    </source>
</evidence>
<organism evidence="1 2">
    <name type="scientific">Armillaria gallica</name>
    <name type="common">Bulbous honey fungus</name>
    <name type="synonym">Armillaria bulbosa</name>
    <dbReference type="NCBI Taxonomy" id="47427"/>
    <lineage>
        <taxon>Eukaryota</taxon>
        <taxon>Fungi</taxon>
        <taxon>Dikarya</taxon>
        <taxon>Basidiomycota</taxon>
        <taxon>Agaricomycotina</taxon>
        <taxon>Agaricomycetes</taxon>
        <taxon>Agaricomycetidae</taxon>
        <taxon>Agaricales</taxon>
        <taxon>Marasmiineae</taxon>
        <taxon>Physalacriaceae</taxon>
        <taxon>Armillaria</taxon>
    </lineage>
</organism>